<name>A0AAQ3QBH1_9LILI</name>
<dbReference type="EMBL" id="CP136892">
    <property type="protein sequence ID" value="WOL02490.1"/>
    <property type="molecule type" value="Genomic_DNA"/>
</dbReference>
<organism evidence="2 3">
    <name type="scientific">Canna indica</name>
    <name type="common">Indian-shot</name>
    <dbReference type="NCBI Taxonomy" id="4628"/>
    <lineage>
        <taxon>Eukaryota</taxon>
        <taxon>Viridiplantae</taxon>
        <taxon>Streptophyta</taxon>
        <taxon>Embryophyta</taxon>
        <taxon>Tracheophyta</taxon>
        <taxon>Spermatophyta</taxon>
        <taxon>Magnoliopsida</taxon>
        <taxon>Liliopsida</taxon>
        <taxon>Zingiberales</taxon>
        <taxon>Cannaceae</taxon>
        <taxon>Canna</taxon>
    </lineage>
</organism>
<protein>
    <submittedName>
        <fullName evidence="2">Uncharacterized protein</fullName>
    </submittedName>
</protein>
<gene>
    <name evidence="2" type="ORF">Cni_G11209</name>
</gene>
<dbReference type="AlphaFoldDB" id="A0AAQ3QBH1"/>
<dbReference type="Proteomes" id="UP001327560">
    <property type="component" value="Chromosome 3"/>
</dbReference>
<reference evidence="2 3" key="1">
    <citation type="submission" date="2023-10" db="EMBL/GenBank/DDBJ databases">
        <title>Chromosome-scale genome assembly provides insights into flower coloration mechanisms of Canna indica.</title>
        <authorList>
            <person name="Li C."/>
        </authorList>
    </citation>
    <scope>NUCLEOTIDE SEQUENCE [LARGE SCALE GENOMIC DNA]</scope>
    <source>
        <tissue evidence="2">Flower</tissue>
    </source>
</reference>
<accession>A0AAQ3QBH1</accession>
<keyword evidence="3" id="KW-1185">Reference proteome</keyword>
<evidence type="ECO:0000313" key="2">
    <source>
        <dbReference type="EMBL" id="WOL02490.1"/>
    </source>
</evidence>
<proteinExistence type="predicted"/>
<feature type="compositionally biased region" description="Acidic residues" evidence="1">
    <location>
        <begin position="72"/>
        <end position="124"/>
    </location>
</feature>
<sequence length="229" mass="26151">MLGCCPNAIVTDYSKAIQGAVLDVFPGFAQGSTMQTMGSELCISDSALIEAEVEEKGNRGGPGLSKQKIDTEVEEENDDVDEEEKEDDDFDEEEEEDDDVDEEEEEDDDVDEEEEEDDDDDDENDSLKKADEKLNKESFIREIEESEYRGEYIGTGTDSDFENEDDKKAYLKYREEFLSSGGFDIENYYVPPPRKMIFGLLFRVDHLGFGKHCEEAVKNVLKFQNQKVY</sequence>
<evidence type="ECO:0000256" key="1">
    <source>
        <dbReference type="SAM" id="MobiDB-lite"/>
    </source>
</evidence>
<feature type="region of interest" description="Disordered" evidence="1">
    <location>
        <begin position="54"/>
        <end position="133"/>
    </location>
</feature>
<evidence type="ECO:0000313" key="3">
    <source>
        <dbReference type="Proteomes" id="UP001327560"/>
    </source>
</evidence>